<gene>
    <name evidence="2" type="ORF">AC2117_00836</name>
</gene>
<dbReference type="EMBL" id="LS999521">
    <property type="protein sequence ID" value="VAX43671.1"/>
    <property type="molecule type" value="Genomic_DNA"/>
</dbReference>
<proteinExistence type="predicted"/>
<dbReference type="RefSeq" id="WP_133972135.1">
    <property type="nucleotide sequence ID" value="NZ_LS999521.1"/>
</dbReference>
<sequence>MDNWKHIITAFVVTIIATILIPLFSRFNPLKLSLACFLFSTLGFGVAATYGRKSNNRGVDGDWGAHGLWKEIFNLELVTISAGVGVFITLILMLGVYFSRKEYS</sequence>
<evidence type="ECO:0000256" key="1">
    <source>
        <dbReference type="SAM" id="Phobius"/>
    </source>
</evidence>
<dbReference type="AlphaFoldDB" id="A0A446ZGT4"/>
<name>A0A446ZGT4_ACICA</name>
<feature type="transmembrane region" description="Helical" evidence="1">
    <location>
        <begin position="72"/>
        <end position="98"/>
    </location>
</feature>
<keyword evidence="1" id="KW-0812">Transmembrane</keyword>
<evidence type="ECO:0000313" key="3">
    <source>
        <dbReference type="Proteomes" id="UP000294355"/>
    </source>
</evidence>
<protein>
    <submittedName>
        <fullName evidence="2">Uncharacterized protein</fullName>
    </submittedName>
</protein>
<evidence type="ECO:0000313" key="2">
    <source>
        <dbReference type="EMBL" id="VAX43671.1"/>
    </source>
</evidence>
<feature type="transmembrane region" description="Helical" evidence="1">
    <location>
        <begin position="6"/>
        <end position="25"/>
    </location>
</feature>
<organism evidence="2 3">
    <name type="scientific">Acinetobacter calcoaceticus</name>
    <dbReference type="NCBI Taxonomy" id="471"/>
    <lineage>
        <taxon>Bacteria</taxon>
        <taxon>Pseudomonadati</taxon>
        <taxon>Pseudomonadota</taxon>
        <taxon>Gammaproteobacteria</taxon>
        <taxon>Moraxellales</taxon>
        <taxon>Moraxellaceae</taxon>
        <taxon>Acinetobacter</taxon>
        <taxon>Acinetobacter calcoaceticus/baumannii complex</taxon>
    </lineage>
</organism>
<feature type="transmembrane region" description="Helical" evidence="1">
    <location>
        <begin position="32"/>
        <end position="52"/>
    </location>
</feature>
<dbReference type="OrthoDB" id="6710074at2"/>
<dbReference type="Proteomes" id="UP000294355">
    <property type="component" value="Chromosome"/>
</dbReference>
<accession>A0A446ZGT4</accession>
<keyword evidence="1" id="KW-0472">Membrane</keyword>
<keyword evidence="1" id="KW-1133">Transmembrane helix</keyword>
<reference evidence="2 3" key="1">
    <citation type="submission" date="2018-08" db="EMBL/GenBank/DDBJ databases">
        <authorList>
            <person name="Gonzaga-Molto A."/>
        </authorList>
    </citation>
    <scope>NUCLEOTIDE SEQUENCE [LARGE SCALE GENOMIC DNA]</scope>
    <source>
        <strain evidence="2">Acinetobacter calcoaceticus str. 2117</strain>
    </source>
</reference>